<sequence>MDDSFHHSATVALDAIFEVVTRERWSMSLLQETENSRSRINGLPPEILTLIFSFVSEPLSPPGHRGPSSARQTYDLLPIIQVCRHWRELALGTPSLWSTLCENGSGHTATASFHAHTQQADLAVFVDRARPTPALIGLLGSPSVGSRITELYLQDLNAYSPSQLATELLAFPAPCLERVFVRRRVLRNSPGAELGEAAGAAPSNAATEVFAGVAPKLKSLAFHDVPLLPANYFEQLTHLRLSFEACAIHWTLPDLLHLLSQCPSLEDANLLGLPTHLHLVQDPATQTVSLSCLRKLEIGDCRGQEHAATLMRAILSNLILPADCAVRLYGLDAHRLSPFSDLHLPLGEQCTVLSIDVSFVAITITLTSPNTRGSVSLELSTAGATSTLLQQSIEAFVSVCAASILEVTISSQRVWPAWCDPNLLLSLLPNVASVVLRDTHLVDQCLDAIRPCSSGGPERDSALCPNLAILHLPSPLSDLLLQKLRSVVSERQRCGCRTQLAVVDCRSI</sequence>
<dbReference type="Proteomes" id="UP000230002">
    <property type="component" value="Unassembled WGS sequence"/>
</dbReference>
<dbReference type="InterPro" id="IPR036047">
    <property type="entry name" value="F-box-like_dom_sf"/>
</dbReference>
<evidence type="ECO:0000313" key="2">
    <source>
        <dbReference type="EMBL" id="PIL35207.1"/>
    </source>
</evidence>
<dbReference type="Gene3D" id="1.20.1280.50">
    <property type="match status" value="1"/>
</dbReference>
<keyword evidence="3" id="KW-1185">Reference proteome</keyword>
<comment type="caution">
    <text evidence="2">The sequence shown here is derived from an EMBL/GenBank/DDBJ whole genome shotgun (WGS) entry which is preliminary data.</text>
</comment>
<proteinExistence type="predicted"/>
<evidence type="ECO:0000313" key="3">
    <source>
        <dbReference type="Proteomes" id="UP000230002"/>
    </source>
</evidence>
<gene>
    <name evidence="2" type="ORF">GSI_02997</name>
</gene>
<dbReference type="InterPro" id="IPR001810">
    <property type="entry name" value="F-box_dom"/>
</dbReference>
<dbReference type="OrthoDB" id="3193283at2759"/>
<name>A0A2G8SN54_9APHY</name>
<evidence type="ECO:0000259" key="1">
    <source>
        <dbReference type="Pfam" id="PF12937"/>
    </source>
</evidence>
<dbReference type="STRING" id="1077348.A0A2G8SN54"/>
<dbReference type="SUPFAM" id="SSF81383">
    <property type="entry name" value="F-box domain"/>
    <property type="match status" value="1"/>
</dbReference>
<dbReference type="Pfam" id="PF12937">
    <property type="entry name" value="F-box-like"/>
    <property type="match status" value="1"/>
</dbReference>
<protein>
    <recommendedName>
        <fullName evidence="1">F-box domain-containing protein</fullName>
    </recommendedName>
</protein>
<reference evidence="2 3" key="1">
    <citation type="journal article" date="2015" name="Sci. Rep.">
        <title>Chromosome-level genome map provides insights into diverse defense mechanisms in the medicinal fungus Ganoderma sinense.</title>
        <authorList>
            <person name="Zhu Y."/>
            <person name="Xu J."/>
            <person name="Sun C."/>
            <person name="Zhou S."/>
            <person name="Xu H."/>
            <person name="Nelson D.R."/>
            <person name="Qian J."/>
            <person name="Song J."/>
            <person name="Luo H."/>
            <person name="Xiang L."/>
            <person name="Li Y."/>
            <person name="Xu Z."/>
            <person name="Ji A."/>
            <person name="Wang L."/>
            <person name="Lu S."/>
            <person name="Hayward A."/>
            <person name="Sun W."/>
            <person name="Li X."/>
            <person name="Schwartz D.C."/>
            <person name="Wang Y."/>
            <person name="Chen S."/>
        </authorList>
    </citation>
    <scope>NUCLEOTIDE SEQUENCE [LARGE SCALE GENOMIC DNA]</scope>
    <source>
        <strain evidence="2 3">ZZ0214-1</strain>
    </source>
</reference>
<dbReference type="AlphaFoldDB" id="A0A2G8SN54"/>
<accession>A0A2G8SN54</accession>
<feature type="domain" description="F-box" evidence="1">
    <location>
        <begin position="40"/>
        <end position="102"/>
    </location>
</feature>
<dbReference type="EMBL" id="AYKW01000004">
    <property type="protein sequence ID" value="PIL35207.1"/>
    <property type="molecule type" value="Genomic_DNA"/>
</dbReference>
<organism evidence="2 3">
    <name type="scientific">Ganoderma sinense ZZ0214-1</name>
    <dbReference type="NCBI Taxonomy" id="1077348"/>
    <lineage>
        <taxon>Eukaryota</taxon>
        <taxon>Fungi</taxon>
        <taxon>Dikarya</taxon>
        <taxon>Basidiomycota</taxon>
        <taxon>Agaricomycotina</taxon>
        <taxon>Agaricomycetes</taxon>
        <taxon>Polyporales</taxon>
        <taxon>Polyporaceae</taxon>
        <taxon>Ganoderma</taxon>
    </lineage>
</organism>